<keyword evidence="1" id="KW-0732">Signal</keyword>
<dbReference type="EMBL" id="FO082060">
    <property type="protein sequence ID" value="CCE24327.1"/>
    <property type="molecule type" value="Genomic_DNA"/>
</dbReference>
<sequence>MKFTKNPFRLSIALIAILLFSANSSATGPRIKLDMFTDSANVIYALDGPPLITTQLSGGGVALELVNTIMERQNIQAPINTLPLSRMLKYYMFQENALALVGSPLSFTKDQQKSLIFIPLLRLQDHYFIYRPNQSEGFPWSGDLTALEGRVYGANPEEDVSAYRQAGIKTITGNTLNLLERLKSGSVDFIGDTELTVDWFLDKNLSTEKPRFIKLEPAAGERNLSIIFNKKHPEGESLAKQFRQGLDAIIADGTYQKILEQAFGENKAVSTSVLPLK</sequence>
<proteinExistence type="predicted"/>
<evidence type="ECO:0000259" key="2">
    <source>
        <dbReference type="Pfam" id="PF00497"/>
    </source>
</evidence>
<accession>G4SY26</accession>
<evidence type="ECO:0000256" key="1">
    <source>
        <dbReference type="SAM" id="SignalP"/>
    </source>
</evidence>
<gene>
    <name evidence="3" type="ordered locus">MEALZ_2652</name>
</gene>
<dbReference type="Pfam" id="PF00497">
    <property type="entry name" value="SBP_bac_3"/>
    <property type="match status" value="1"/>
</dbReference>
<dbReference type="Gene3D" id="3.40.190.10">
    <property type="entry name" value="Periplasmic binding protein-like II"/>
    <property type="match status" value="2"/>
</dbReference>
<dbReference type="Proteomes" id="UP000008315">
    <property type="component" value="Chromosome"/>
</dbReference>
<dbReference type="AlphaFoldDB" id="G4SY26"/>
<protein>
    <submittedName>
        <fullName evidence="3">Extracellular solute-binding protein</fullName>
    </submittedName>
</protein>
<feature type="signal peptide" evidence="1">
    <location>
        <begin position="1"/>
        <end position="26"/>
    </location>
</feature>
<name>G4SY26_META2</name>
<dbReference type="PATRIC" id="fig|271065.3.peg.2722"/>
<dbReference type="KEGG" id="mah:MEALZ_2652"/>
<feature type="domain" description="Solute-binding protein family 3/N-terminal" evidence="2">
    <location>
        <begin position="59"/>
        <end position="265"/>
    </location>
</feature>
<dbReference type="HOGENOM" id="CLU_1004033_0_0_6"/>
<dbReference type="SUPFAM" id="SSF53850">
    <property type="entry name" value="Periplasmic binding protein-like II"/>
    <property type="match status" value="1"/>
</dbReference>
<dbReference type="InterPro" id="IPR001638">
    <property type="entry name" value="Solute-binding_3/MltF_N"/>
</dbReference>
<feature type="chain" id="PRO_5003468051" evidence="1">
    <location>
        <begin position="27"/>
        <end position="277"/>
    </location>
</feature>
<reference evidence="4" key="1">
    <citation type="journal article" date="2012" name="J. Bacteriol.">
        <title>Genome sequence of the haloalkaliphilic methanotrophic bacterium Methylomicrobium alcaliphilum 20Z.</title>
        <authorList>
            <person name="Vuilleumier S."/>
            <person name="Khmelenina V.N."/>
            <person name="Bringel F."/>
            <person name="Reshetnikov A.S."/>
            <person name="Lajus A."/>
            <person name="Mangenot S."/>
            <person name="Rouy Z."/>
            <person name="Op den Camp H.J."/>
            <person name="Jetten M.S."/>
            <person name="Dispirito A.A."/>
            <person name="Dunfield P."/>
            <person name="Klotz M.G."/>
            <person name="Semrau J.D."/>
            <person name="Stein L.Y."/>
            <person name="Barbe V."/>
            <person name="Medigue C."/>
            <person name="Trotsenko Y.A."/>
            <person name="Kalyuzhnaya M.G."/>
        </authorList>
    </citation>
    <scope>NUCLEOTIDE SEQUENCE [LARGE SCALE GENOMIC DNA]</scope>
    <source>
        <strain evidence="4">DSM 19304 / NCIMB 14124 / VKM B-2133 / 20Z</strain>
    </source>
</reference>
<keyword evidence="4" id="KW-1185">Reference proteome</keyword>
<dbReference type="RefSeq" id="WP_014149095.1">
    <property type="nucleotide sequence ID" value="NC_016112.1"/>
</dbReference>
<evidence type="ECO:0000313" key="3">
    <source>
        <dbReference type="EMBL" id="CCE24327.1"/>
    </source>
</evidence>
<evidence type="ECO:0000313" key="4">
    <source>
        <dbReference type="Proteomes" id="UP000008315"/>
    </source>
</evidence>
<dbReference type="STRING" id="1091494.MEALZ_2652"/>
<organism evidence="3 4">
    <name type="scientific">Methylotuvimicrobium alcaliphilum (strain DSM 19304 / NCIMB 14124 / VKM B-2133 / 20Z)</name>
    <name type="common">Methylomicrobium alcaliphilum</name>
    <dbReference type="NCBI Taxonomy" id="1091494"/>
    <lineage>
        <taxon>Bacteria</taxon>
        <taxon>Pseudomonadati</taxon>
        <taxon>Pseudomonadota</taxon>
        <taxon>Gammaproteobacteria</taxon>
        <taxon>Methylococcales</taxon>
        <taxon>Methylococcaceae</taxon>
        <taxon>Methylotuvimicrobium</taxon>
    </lineage>
</organism>